<dbReference type="VEuPathDB" id="VectorBase:RPRC011079"/>
<reference evidence="1" key="1">
    <citation type="submission" date="2015-05" db="UniProtKB">
        <authorList>
            <consortium name="EnsemblMetazoa"/>
        </authorList>
    </citation>
    <scope>IDENTIFICATION</scope>
</reference>
<dbReference type="EMBL" id="ACPB03024586">
    <property type="status" value="NOT_ANNOTATED_CDS"/>
    <property type="molecule type" value="Genomic_DNA"/>
</dbReference>
<dbReference type="HOGENOM" id="CLU_1919647_0_0_1"/>
<evidence type="ECO:0000313" key="2">
    <source>
        <dbReference type="Proteomes" id="UP000015103"/>
    </source>
</evidence>
<keyword evidence="2" id="KW-1185">Reference proteome</keyword>
<dbReference type="EnsemblMetazoa" id="RPRC011079-RA">
    <property type="protein sequence ID" value="RPRC011079-PA"/>
    <property type="gene ID" value="RPRC011079"/>
</dbReference>
<sequence>MSNYNFEGKCDKTRADKKNVALICLKSDMPEDYIIHYSECSQIKENAAGWVMKVVNRSISSTKDEEDKYKKDFRKYKNDSQFYDKRILNVVTRISETILQRTVDSVLEEMDISKYLLCDLIMEEDVLKKEKN</sequence>
<dbReference type="InParanoid" id="T1I460"/>
<organism evidence="1 2">
    <name type="scientific">Rhodnius prolixus</name>
    <name type="common">Triatomid bug</name>
    <dbReference type="NCBI Taxonomy" id="13249"/>
    <lineage>
        <taxon>Eukaryota</taxon>
        <taxon>Metazoa</taxon>
        <taxon>Ecdysozoa</taxon>
        <taxon>Arthropoda</taxon>
        <taxon>Hexapoda</taxon>
        <taxon>Insecta</taxon>
        <taxon>Pterygota</taxon>
        <taxon>Neoptera</taxon>
        <taxon>Paraneoptera</taxon>
        <taxon>Hemiptera</taxon>
        <taxon>Heteroptera</taxon>
        <taxon>Panheteroptera</taxon>
        <taxon>Cimicomorpha</taxon>
        <taxon>Reduviidae</taxon>
        <taxon>Triatominae</taxon>
        <taxon>Rhodnius</taxon>
    </lineage>
</organism>
<evidence type="ECO:0000313" key="1">
    <source>
        <dbReference type="EnsemblMetazoa" id="RPRC011079-PA"/>
    </source>
</evidence>
<dbReference type="Proteomes" id="UP000015103">
    <property type="component" value="Unassembled WGS sequence"/>
</dbReference>
<name>T1I460_RHOPR</name>
<dbReference type="AlphaFoldDB" id="T1I460"/>
<protein>
    <submittedName>
        <fullName evidence="1">Uncharacterized protein</fullName>
    </submittedName>
</protein>
<accession>T1I460</accession>
<proteinExistence type="predicted"/>